<dbReference type="STRING" id="1855383.SAMN05216548_12215"/>
<dbReference type="PANTHER" id="PTHR46986">
    <property type="entry name" value="ENDORIBONUCLEASE YBEY, CHLOROPLASTIC"/>
    <property type="match status" value="1"/>
</dbReference>
<dbReference type="GO" id="GO:0004222">
    <property type="term" value="F:metalloendopeptidase activity"/>
    <property type="evidence" value="ECO:0007669"/>
    <property type="project" value="InterPro"/>
</dbReference>
<keyword evidence="7" id="KW-0690">Ribosome biogenesis</keyword>
<comment type="subcellular location">
    <subcellularLocation>
        <location evidence="7">Cytoplasm</location>
    </subcellularLocation>
</comment>
<keyword evidence="7" id="KW-0963">Cytoplasm</keyword>
<dbReference type="NCBIfam" id="TIGR00043">
    <property type="entry name" value="rRNA maturation RNase YbeY"/>
    <property type="match status" value="1"/>
</dbReference>
<dbReference type="EMBL" id="FOFG01000022">
    <property type="protein sequence ID" value="SER50729.1"/>
    <property type="molecule type" value="Genomic_DNA"/>
</dbReference>
<evidence type="ECO:0000313" key="9">
    <source>
        <dbReference type="Proteomes" id="UP000199647"/>
    </source>
</evidence>
<comment type="similarity">
    <text evidence="1 7">Belongs to the endoribonuclease YbeY family.</text>
</comment>
<feature type="binding site" evidence="7">
    <location>
        <position position="131"/>
    </location>
    <ligand>
        <name>Zn(2+)</name>
        <dbReference type="ChEBI" id="CHEBI:29105"/>
        <note>catalytic</note>
    </ligand>
</feature>
<dbReference type="HAMAP" id="MF_00009">
    <property type="entry name" value="Endoribonucl_YbeY"/>
    <property type="match status" value="1"/>
</dbReference>
<dbReference type="Pfam" id="PF02130">
    <property type="entry name" value="YbeY"/>
    <property type="match status" value="1"/>
</dbReference>
<evidence type="ECO:0000256" key="3">
    <source>
        <dbReference type="ARBA" id="ARBA00022723"/>
    </source>
</evidence>
<evidence type="ECO:0000256" key="2">
    <source>
        <dbReference type="ARBA" id="ARBA00022722"/>
    </source>
</evidence>
<dbReference type="PROSITE" id="PS01306">
    <property type="entry name" value="UPF0054"/>
    <property type="match status" value="1"/>
</dbReference>
<keyword evidence="4 7" id="KW-0255">Endonuclease</keyword>
<dbReference type="InterPro" id="IPR023091">
    <property type="entry name" value="MetalPrtase_cat_dom_sf_prd"/>
</dbReference>
<dbReference type="GO" id="GO:0006364">
    <property type="term" value="P:rRNA processing"/>
    <property type="evidence" value="ECO:0007669"/>
    <property type="project" value="UniProtKB-UniRule"/>
</dbReference>
<dbReference type="PANTHER" id="PTHR46986:SF1">
    <property type="entry name" value="ENDORIBONUCLEASE YBEY, CHLOROPLASTIC"/>
    <property type="match status" value="1"/>
</dbReference>
<dbReference type="Gene3D" id="3.40.390.30">
    <property type="entry name" value="Metalloproteases ('zincins'), catalytic domain"/>
    <property type="match status" value="1"/>
</dbReference>
<proteinExistence type="inferred from homology"/>
<accession>A0A1H9PSH4</accession>
<sequence length="171" mass="18467">MSEMQPGQAAAGSEAEISIAVIVEDGEWPGEDHLIALAERAVRVALEVASPELDDESEVSILFTDDEAIRELNAQWREKDKATNVLSFPQAAGPLLGDIVLASQTVAREAAAEGKTLDDHITHLIVHGFLHLLGYDHEDEGEAEEMEGLERQALGLIGIADPYAVPPQDHE</sequence>
<keyword evidence="9" id="KW-1185">Reference proteome</keyword>
<dbReference type="GO" id="GO:0008270">
    <property type="term" value="F:zinc ion binding"/>
    <property type="evidence" value="ECO:0007669"/>
    <property type="project" value="UniProtKB-UniRule"/>
</dbReference>
<evidence type="ECO:0000256" key="6">
    <source>
        <dbReference type="ARBA" id="ARBA00022833"/>
    </source>
</evidence>
<keyword evidence="6 7" id="KW-0862">Zinc</keyword>
<dbReference type="GO" id="GO:0005737">
    <property type="term" value="C:cytoplasm"/>
    <property type="evidence" value="ECO:0007669"/>
    <property type="project" value="UniProtKB-SubCell"/>
</dbReference>
<protein>
    <recommendedName>
        <fullName evidence="7">Endoribonuclease YbeY</fullName>
        <ecNumber evidence="7">3.1.-.-</ecNumber>
    </recommendedName>
</protein>
<keyword evidence="2 7" id="KW-0540">Nuclease</keyword>
<dbReference type="InterPro" id="IPR002036">
    <property type="entry name" value="YbeY"/>
</dbReference>
<organism evidence="8 9">
    <name type="scientific">Faunimonas pinastri</name>
    <dbReference type="NCBI Taxonomy" id="1855383"/>
    <lineage>
        <taxon>Bacteria</taxon>
        <taxon>Pseudomonadati</taxon>
        <taxon>Pseudomonadota</taxon>
        <taxon>Alphaproteobacteria</taxon>
        <taxon>Hyphomicrobiales</taxon>
        <taxon>Afifellaceae</taxon>
        <taxon>Faunimonas</taxon>
    </lineage>
</organism>
<evidence type="ECO:0000256" key="4">
    <source>
        <dbReference type="ARBA" id="ARBA00022759"/>
    </source>
</evidence>
<reference evidence="8 9" key="1">
    <citation type="submission" date="2016-10" db="EMBL/GenBank/DDBJ databases">
        <authorList>
            <person name="de Groot N.N."/>
        </authorList>
    </citation>
    <scope>NUCLEOTIDE SEQUENCE [LARGE SCALE GENOMIC DNA]</scope>
    <source>
        <strain evidence="8 9">A52C2</strain>
    </source>
</reference>
<keyword evidence="3 7" id="KW-0479">Metal-binding</keyword>
<dbReference type="RefSeq" id="WP_428976987.1">
    <property type="nucleotide sequence ID" value="NZ_FOFG01000022.1"/>
</dbReference>
<evidence type="ECO:0000313" key="8">
    <source>
        <dbReference type="EMBL" id="SER50729.1"/>
    </source>
</evidence>
<dbReference type="Proteomes" id="UP000199647">
    <property type="component" value="Unassembled WGS sequence"/>
</dbReference>
<dbReference type="AlphaFoldDB" id="A0A1H9PSH4"/>
<dbReference type="SUPFAM" id="SSF55486">
    <property type="entry name" value="Metalloproteases ('zincins'), catalytic domain"/>
    <property type="match status" value="1"/>
</dbReference>
<comment type="function">
    <text evidence="7">Single strand-specific metallo-endoribonuclease involved in late-stage 70S ribosome quality control and in maturation of the 3' terminus of the 16S rRNA.</text>
</comment>
<comment type="cofactor">
    <cofactor evidence="7">
        <name>Zn(2+)</name>
        <dbReference type="ChEBI" id="CHEBI:29105"/>
    </cofactor>
    <text evidence="7">Binds 1 zinc ion.</text>
</comment>
<gene>
    <name evidence="7" type="primary">ybeY</name>
    <name evidence="8" type="ORF">SAMN05216548_12215</name>
</gene>
<evidence type="ECO:0000256" key="7">
    <source>
        <dbReference type="HAMAP-Rule" id="MF_00009"/>
    </source>
</evidence>
<evidence type="ECO:0000256" key="1">
    <source>
        <dbReference type="ARBA" id="ARBA00010875"/>
    </source>
</evidence>
<feature type="binding site" evidence="7">
    <location>
        <position position="127"/>
    </location>
    <ligand>
        <name>Zn(2+)</name>
        <dbReference type="ChEBI" id="CHEBI:29105"/>
        <note>catalytic</note>
    </ligand>
</feature>
<dbReference type="InterPro" id="IPR020549">
    <property type="entry name" value="YbeY_CS"/>
</dbReference>
<keyword evidence="7" id="KW-0698">rRNA processing</keyword>
<keyword evidence="5 7" id="KW-0378">Hydrolase</keyword>
<evidence type="ECO:0000256" key="5">
    <source>
        <dbReference type="ARBA" id="ARBA00022801"/>
    </source>
</evidence>
<feature type="binding site" evidence="7">
    <location>
        <position position="137"/>
    </location>
    <ligand>
        <name>Zn(2+)</name>
        <dbReference type="ChEBI" id="CHEBI:29105"/>
        <note>catalytic</note>
    </ligand>
</feature>
<dbReference type="GO" id="GO:0004521">
    <property type="term" value="F:RNA endonuclease activity"/>
    <property type="evidence" value="ECO:0007669"/>
    <property type="project" value="UniProtKB-UniRule"/>
</dbReference>
<dbReference type="EC" id="3.1.-.-" evidence="7"/>
<name>A0A1H9PSH4_9HYPH</name>